<feature type="compositionally biased region" description="Acidic residues" evidence="1">
    <location>
        <begin position="410"/>
        <end position="430"/>
    </location>
</feature>
<feature type="region of interest" description="Disordered" evidence="1">
    <location>
        <begin position="341"/>
        <end position="441"/>
    </location>
</feature>
<feature type="transmembrane region" description="Helical" evidence="2">
    <location>
        <begin position="48"/>
        <end position="72"/>
    </location>
</feature>
<dbReference type="Proteomes" id="UP000253551">
    <property type="component" value="Unassembled WGS sequence"/>
</dbReference>
<dbReference type="InterPro" id="IPR045122">
    <property type="entry name" value="Csc1-like"/>
</dbReference>
<feature type="transmembrane region" description="Helical" evidence="2">
    <location>
        <begin position="184"/>
        <end position="203"/>
    </location>
</feature>
<comment type="caution">
    <text evidence="5">The sequence shown here is derived from an EMBL/GenBank/DDBJ whole genome shotgun (WGS) entry which is preliminary data.</text>
</comment>
<feature type="compositionally biased region" description="Low complexity" evidence="1">
    <location>
        <begin position="345"/>
        <end position="362"/>
    </location>
</feature>
<sequence>QFFFLFANVLLFITVTSTLFKSQKDIFEDPIKIANIFASKLPEVAPFYINYTVLQGIMLCPIQLLQIGPIIVQQFYRTFLCKTPRDYAEVFVPRMYNFGWGYPVPVFMFVVILVYSTISPLILVFGVIYFAMTYLVCKYQLLYVYFHSYEVAGRMWPLVFTRIIIGLLIFELTSAGLFTLNKSYPLAALCIPLIFLTVAYKFMMDRAYQRSTQFLPLQLLSEKLGPMKTIALDTQSIYRTSPTDIQPQLTAPETTTAESSNNTAIMKRNRKRRTVLDEDDYVADPRKFTDFREPPMTLLNGILNTGMKQYGHPALLGVLPQLWLPVRAGYEDRSIVKKDHHNAMSNTSSSDSFTSSSSISASVMMKQQQPRLDEPNENQPLLQEQPKPRNIPTMSQSTPSKLIATIPMPQDEDDETEEGGNTDEEEEEDNVGTYYHHPERRLSKNLLSQSYGAIGALPSLPRSLPG</sequence>
<dbReference type="PANTHER" id="PTHR13018:SF5">
    <property type="entry name" value="RE44586P"/>
    <property type="match status" value="1"/>
</dbReference>
<feature type="non-terminal residue" evidence="5">
    <location>
        <position position="1"/>
    </location>
</feature>
<feature type="transmembrane region" description="Helical" evidence="2">
    <location>
        <begin position="121"/>
        <end position="146"/>
    </location>
</feature>
<keyword evidence="2" id="KW-0472">Membrane</keyword>
<feature type="chain" id="PRO_5016852622" description="CSC1/OSCA1-like 7TM region domain-containing protein" evidence="3">
    <location>
        <begin position="19"/>
        <end position="466"/>
    </location>
</feature>
<evidence type="ECO:0000256" key="1">
    <source>
        <dbReference type="SAM" id="MobiDB-lite"/>
    </source>
</evidence>
<proteinExistence type="predicted"/>
<keyword evidence="2" id="KW-1133">Transmembrane helix</keyword>
<keyword evidence="3" id="KW-0732">Signal</keyword>
<dbReference type="Pfam" id="PF02714">
    <property type="entry name" value="RSN1_7TM"/>
    <property type="match status" value="1"/>
</dbReference>
<keyword evidence="6" id="KW-1185">Reference proteome</keyword>
<dbReference type="GO" id="GO:0005886">
    <property type="term" value="C:plasma membrane"/>
    <property type="evidence" value="ECO:0007669"/>
    <property type="project" value="TreeGrafter"/>
</dbReference>
<evidence type="ECO:0000259" key="4">
    <source>
        <dbReference type="Pfam" id="PF02714"/>
    </source>
</evidence>
<keyword evidence="2" id="KW-0812">Transmembrane</keyword>
<gene>
    <name evidence="5" type="ORF">CU098_012288</name>
</gene>
<dbReference type="PANTHER" id="PTHR13018">
    <property type="entry name" value="PROBABLE MEMBRANE PROTEIN DUF221-RELATED"/>
    <property type="match status" value="1"/>
</dbReference>
<feature type="transmembrane region" description="Helical" evidence="2">
    <location>
        <begin position="95"/>
        <end position="115"/>
    </location>
</feature>
<dbReference type="GO" id="GO:0005227">
    <property type="term" value="F:calcium-activated cation channel activity"/>
    <property type="evidence" value="ECO:0007669"/>
    <property type="project" value="InterPro"/>
</dbReference>
<feature type="transmembrane region" description="Helical" evidence="2">
    <location>
        <begin position="158"/>
        <end position="178"/>
    </location>
</feature>
<feature type="domain" description="CSC1/OSCA1-like 7TM region" evidence="4">
    <location>
        <begin position="2"/>
        <end position="178"/>
    </location>
</feature>
<dbReference type="InterPro" id="IPR003864">
    <property type="entry name" value="CSC1/OSCA1-like_7TM"/>
</dbReference>
<dbReference type="AlphaFoldDB" id="A0A367KNV1"/>
<dbReference type="OrthoDB" id="1689567at2759"/>
<name>A0A367KNV1_RHIST</name>
<protein>
    <recommendedName>
        <fullName evidence="4">CSC1/OSCA1-like 7TM region domain-containing protein</fullName>
    </recommendedName>
</protein>
<accession>A0A367KNV1</accession>
<evidence type="ECO:0000313" key="5">
    <source>
        <dbReference type="EMBL" id="RCI03868.1"/>
    </source>
</evidence>
<reference evidence="5 6" key="1">
    <citation type="journal article" date="2018" name="G3 (Bethesda)">
        <title>Phylogenetic and Phylogenomic Definition of Rhizopus Species.</title>
        <authorList>
            <person name="Gryganskyi A.P."/>
            <person name="Golan J."/>
            <person name="Dolatabadi S."/>
            <person name="Mondo S."/>
            <person name="Robb S."/>
            <person name="Idnurm A."/>
            <person name="Muszewska A."/>
            <person name="Steczkiewicz K."/>
            <person name="Masonjones S."/>
            <person name="Liao H.L."/>
            <person name="Gajdeczka M.T."/>
            <person name="Anike F."/>
            <person name="Vuek A."/>
            <person name="Anishchenko I.M."/>
            <person name="Voigt K."/>
            <person name="de Hoog G.S."/>
            <person name="Smith M.E."/>
            <person name="Heitman J."/>
            <person name="Vilgalys R."/>
            <person name="Stajich J.E."/>
        </authorList>
    </citation>
    <scope>NUCLEOTIDE SEQUENCE [LARGE SCALE GENOMIC DNA]</scope>
    <source>
        <strain evidence="5 6">LSU 92-RS-03</strain>
    </source>
</reference>
<evidence type="ECO:0000256" key="2">
    <source>
        <dbReference type="SAM" id="Phobius"/>
    </source>
</evidence>
<evidence type="ECO:0000256" key="3">
    <source>
        <dbReference type="SAM" id="SignalP"/>
    </source>
</evidence>
<organism evidence="5 6">
    <name type="scientific">Rhizopus stolonifer</name>
    <name type="common">Rhizopus nigricans</name>
    <dbReference type="NCBI Taxonomy" id="4846"/>
    <lineage>
        <taxon>Eukaryota</taxon>
        <taxon>Fungi</taxon>
        <taxon>Fungi incertae sedis</taxon>
        <taxon>Mucoromycota</taxon>
        <taxon>Mucoromycotina</taxon>
        <taxon>Mucoromycetes</taxon>
        <taxon>Mucorales</taxon>
        <taxon>Mucorineae</taxon>
        <taxon>Rhizopodaceae</taxon>
        <taxon>Rhizopus</taxon>
    </lineage>
</organism>
<dbReference type="EMBL" id="PJQM01000867">
    <property type="protein sequence ID" value="RCI03868.1"/>
    <property type="molecule type" value="Genomic_DNA"/>
</dbReference>
<evidence type="ECO:0000313" key="6">
    <source>
        <dbReference type="Proteomes" id="UP000253551"/>
    </source>
</evidence>
<feature type="signal peptide" evidence="3">
    <location>
        <begin position="1"/>
        <end position="18"/>
    </location>
</feature>